<dbReference type="AlphaFoldDB" id="A0A6A4PC27"/>
<proteinExistence type="predicted"/>
<comment type="caution">
    <text evidence="2">The sequence shown here is derived from an EMBL/GenBank/DDBJ whole genome shotgun (WGS) entry which is preliminary data.</text>
</comment>
<dbReference type="OrthoDB" id="10344763at2759"/>
<reference evidence="3" key="1">
    <citation type="journal article" date="2020" name="Nat. Commun.">
        <title>Genome sequence of the cluster root forming white lupin.</title>
        <authorList>
            <person name="Hufnagel B."/>
            <person name="Marques A."/>
            <person name="Soriano A."/>
            <person name="Marques L."/>
            <person name="Divol F."/>
            <person name="Doumas P."/>
            <person name="Sallet E."/>
            <person name="Mancinotti D."/>
            <person name="Carrere S."/>
            <person name="Marande W."/>
            <person name="Arribat S."/>
            <person name="Keller J."/>
            <person name="Huneau C."/>
            <person name="Blein T."/>
            <person name="Aime D."/>
            <person name="Laguerre M."/>
            <person name="Taylor J."/>
            <person name="Schubert V."/>
            <person name="Nelson M."/>
            <person name="Geu-Flores F."/>
            <person name="Crespi M."/>
            <person name="Gallardo-Guerrero K."/>
            <person name="Delaux P.-M."/>
            <person name="Salse J."/>
            <person name="Berges H."/>
            <person name="Guyot R."/>
            <person name="Gouzy J."/>
            <person name="Peret B."/>
        </authorList>
    </citation>
    <scope>NUCLEOTIDE SEQUENCE [LARGE SCALE GENOMIC DNA]</scope>
    <source>
        <strain evidence="3">cv. Amiga</strain>
    </source>
</reference>
<protein>
    <submittedName>
        <fullName evidence="2">Uncharacterized protein</fullName>
    </submittedName>
</protein>
<organism evidence="2 3">
    <name type="scientific">Lupinus albus</name>
    <name type="common">White lupine</name>
    <name type="synonym">Lupinus termis</name>
    <dbReference type="NCBI Taxonomy" id="3870"/>
    <lineage>
        <taxon>Eukaryota</taxon>
        <taxon>Viridiplantae</taxon>
        <taxon>Streptophyta</taxon>
        <taxon>Embryophyta</taxon>
        <taxon>Tracheophyta</taxon>
        <taxon>Spermatophyta</taxon>
        <taxon>Magnoliopsida</taxon>
        <taxon>eudicotyledons</taxon>
        <taxon>Gunneridae</taxon>
        <taxon>Pentapetalae</taxon>
        <taxon>rosids</taxon>
        <taxon>fabids</taxon>
        <taxon>Fabales</taxon>
        <taxon>Fabaceae</taxon>
        <taxon>Papilionoideae</taxon>
        <taxon>50 kb inversion clade</taxon>
        <taxon>genistoids sensu lato</taxon>
        <taxon>core genistoids</taxon>
        <taxon>Genisteae</taxon>
        <taxon>Lupinus</taxon>
    </lineage>
</organism>
<evidence type="ECO:0000313" key="2">
    <source>
        <dbReference type="EMBL" id="KAE9596627.1"/>
    </source>
</evidence>
<name>A0A6A4PC27_LUPAL</name>
<dbReference type="EMBL" id="WOCE01000016">
    <property type="protein sequence ID" value="KAE9596627.1"/>
    <property type="molecule type" value="Genomic_DNA"/>
</dbReference>
<accession>A0A6A4PC27</accession>
<evidence type="ECO:0000256" key="1">
    <source>
        <dbReference type="SAM" id="Phobius"/>
    </source>
</evidence>
<dbReference type="Proteomes" id="UP000447434">
    <property type="component" value="Chromosome 16"/>
</dbReference>
<keyword evidence="1" id="KW-0812">Transmembrane</keyword>
<evidence type="ECO:0000313" key="3">
    <source>
        <dbReference type="Proteomes" id="UP000447434"/>
    </source>
</evidence>
<gene>
    <name evidence="2" type="ORF">Lalb_Chr16g0378051</name>
</gene>
<keyword evidence="1" id="KW-0472">Membrane</keyword>
<keyword evidence="3" id="KW-1185">Reference proteome</keyword>
<sequence>MNEVPGSFGTIASFALRFGQTVFSSSSLLLMFYHIDFFPFTAFLFLSLIQFYFLSLVTS</sequence>
<feature type="transmembrane region" description="Helical" evidence="1">
    <location>
        <begin position="37"/>
        <end position="57"/>
    </location>
</feature>
<keyword evidence="1" id="KW-1133">Transmembrane helix</keyword>